<dbReference type="Gene3D" id="1.10.443.10">
    <property type="entry name" value="Intergrase catalytic core"/>
    <property type="match status" value="1"/>
</dbReference>
<dbReference type="RefSeq" id="WP_148411338.1">
    <property type="nucleotide sequence ID" value="NZ_CACRTQ010000065.1"/>
</dbReference>
<evidence type="ECO:0000259" key="5">
    <source>
        <dbReference type="PROSITE" id="PS51898"/>
    </source>
</evidence>
<dbReference type="GO" id="GO:0003677">
    <property type="term" value="F:DNA binding"/>
    <property type="evidence" value="ECO:0007669"/>
    <property type="project" value="UniProtKB-UniRule"/>
</dbReference>
<feature type="domain" description="Core-binding (CB)" evidence="6">
    <location>
        <begin position="60"/>
        <end position="141"/>
    </location>
</feature>
<dbReference type="Gene3D" id="1.10.150.130">
    <property type="match status" value="1"/>
</dbReference>
<evidence type="ECO:0000256" key="4">
    <source>
        <dbReference type="PROSITE-ProRule" id="PRU01248"/>
    </source>
</evidence>
<proteinExistence type="inferred from homology"/>
<accession>A0A6N3FMW5</accession>
<evidence type="ECO:0000256" key="3">
    <source>
        <dbReference type="ARBA" id="ARBA00023172"/>
    </source>
</evidence>
<gene>
    <name evidence="7" type="primary">xerC_3</name>
    <name evidence="7" type="ORF">EFLFYP64_02662</name>
</gene>
<dbReference type="Pfam" id="PF14657">
    <property type="entry name" value="Arm-DNA-bind_4"/>
    <property type="match status" value="1"/>
</dbReference>
<dbReference type="AlphaFoldDB" id="A0A6N3FMW5"/>
<comment type="similarity">
    <text evidence="1">Belongs to the 'phage' integrase family.</text>
</comment>
<dbReference type="InterPro" id="IPR013762">
    <property type="entry name" value="Integrase-like_cat_sf"/>
</dbReference>
<dbReference type="PROSITE" id="PS51898">
    <property type="entry name" value="TYR_RECOMBINASE"/>
    <property type="match status" value="1"/>
</dbReference>
<dbReference type="InterPro" id="IPR028259">
    <property type="entry name" value="AP2-like_int_N"/>
</dbReference>
<dbReference type="PANTHER" id="PTHR30349:SF64">
    <property type="entry name" value="PROPHAGE INTEGRASE INTD-RELATED"/>
    <property type="match status" value="1"/>
</dbReference>
<evidence type="ECO:0000313" key="7">
    <source>
        <dbReference type="EMBL" id="VYU53558.1"/>
    </source>
</evidence>
<feature type="domain" description="Tyr recombinase" evidence="5">
    <location>
        <begin position="165"/>
        <end position="365"/>
    </location>
</feature>
<protein>
    <submittedName>
        <fullName evidence="7">Tyrosine recombinase XerC</fullName>
    </submittedName>
</protein>
<dbReference type="EMBL" id="CACRTQ010000065">
    <property type="protein sequence ID" value="VYU53558.1"/>
    <property type="molecule type" value="Genomic_DNA"/>
</dbReference>
<keyword evidence="2 4" id="KW-0238">DNA-binding</keyword>
<dbReference type="GO" id="GO:0006310">
    <property type="term" value="P:DNA recombination"/>
    <property type="evidence" value="ECO:0007669"/>
    <property type="project" value="UniProtKB-KW"/>
</dbReference>
<dbReference type="InterPro" id="IPR050090">
    <property type="entry name" value="Tyrosine_recombinase_XerCD"/>
</dbReference>
<dbReference type="PROSITE" id="PS51900">
    <property type="entry name" value="CB"/>
    <property type="match status" value="1"/>
</dbReference>
<dbReference type="InterPro" id="IPR044068">
    <property type="entry name" value="CB"/>
</dbReference>
<dbReference type="InterPro" id="IPR010998">
    <property type="entry name" value="Integrase_recombinase_N"/>
</dbReference>
<dbReference type="InterPro" id="IPR011010">
    <property type="entry name" value="DNA_brk_join_enz"/>
</dbReference>
<dbReference type="SUPFAM" id="SSF56349">
    <property type="entry name" value="DNA breaking-rejoining enzymes"/>
    <property type="match status" value="1"/>
</dbReference>
<keyword evidence="3" id="KW-0233">DNA recombination</keyword>
<evidence type="ECO:0000259" key="6">
    <source>
        <dbReference type="PROSITE" id="PS51900"/>
    </source>
</evidence>
<sequence length="375" mass="43870">MARFVKRGNSWQYEISYKSKDGKYKKMRKSGFRTKNDAKAEATEMENQLNKGYNPDKKNITIYEYYENWIKLYKKGSVSDVTYRRYLDNLSNIKKYMPFDTLADMTKQKYQEVLNEFSKTHAKATTKRFHTHVRAAILDALDEKIIFTDFTRNPVIKGEKEGKKKEEKYLNYEDFKRLMRATESRLDVRYTSPYLILIGGATGARYAELLGLTWNDIDFEEQTIDINKTWLLHQGFGPTKNESSVRRIDIDDHTVSILKEYKQKQLELLKQMNIKNEHNLVFYNPLNGMITSNAVNKTLKKIQKQLSIEPAITFHGLRHTNASVLLYEGIDLLYVSEHLGHKDISITQEVYSHVLDELKQKNKPKVSAVLSSIYN</sequence>
<evidence type="ECO:0000256" key="1">
    <source>
        <dbReference type="ARBA" id="ARBA00008857"/>
    </source>
</evidence>
<dbReference type="Pfam" id="PF00589">
    <property type="entry name" value="Phage_integrase"/>
    <property type="match status" value="1"/>
</dbReference>
<dbReference type="PANTHER" id="PTHR30349">
    <property type="entry name" value="PHAGE INTEGRASE-RELATED"/>
    <property type="match status" value="1"/>
</dbReference>
<dbReference type="CDD" id="cd01189">
    <property type="entry name" value="INT_ICEBs1_C_like"/>
    <property type="match status" value="1"/>
</dbReference>
<reference evidence="7" key="1">
    <citation type="submission" date="2019-11" db="EMBL/GenBank/DDBJ databases">
        <authorList>
            <person name="Feng L."/>
        </authorList>
    </citation>
    <scope>NUCLEOTIDE SEQUENCE</scope>
    <source>
        <strain evidence="7">EFaeciumLFYP64</strain>
    </source>
</reference>
<dbReference type="GO" id="GO:0015074">
    <property type="term" value="P:DNA integration"/>
    <property type="evidence" value="ECO:0007669"/>
    <property type="project" value="InterPro"/>
</dbReference>
<evidence type="ECO:0000256" key="2">
    <source>
        <dbReference type="ARBA" id="ARBA00023125"/>
    </source>
</evidence>
<name>A0A6N3FMW5_ENTFC</name>
<dbReference type="InterPro" id="IPR002104">
    <property type="entry name" value="Integrase_catalytic"/>
</dbReference>
<organism evidence="7">
    <name type="scientific">Enterococcus faecium</name>
    <name type="common">Streptococcus faecium</name>
    <dbReference type="NCBI Taxonomy" id="1352"/>
    <lineage>
        <taxon>Bacteria</taxon>
        <taxon>Bacillati</taxon>
        <taxon>Bacillota</taxon>
        <taxon>Bacilli</taxon>
        <taxon>Lactobacillales</taxon>
        <taxon>Enterococcaceae</taxon>
        <taxon>Enterococcus</taxon>
    </lineage>
</organism>